<comment type="caution">
    <text evidence="7">The sequence shown here is derived from an EMBL/GenBank/DDBJ whole genome shotgun (WGS) entry which is preliminary data.</text>
</comment>
<evidence type="ECO:0000313" key="8">
    <source>
        <dbReference type="Proteomes" id="UP001234787"/>
    </source>
</evidence>
<dbReference type="EMBL" id="BSEH01000135">
    <property type="protein sequence ID" value="GLJ57500.1"/>
    <property type="molecule type" value="Genomic_DNA"/>
</dbReference>
<feature type="domain" description="PNPLA" evidence="6">
    <location>
        <begin position="20"/>
        <end position="225"/>
    </location>
</feature>
<evidence type="ECO:0000256" key="5">
    <source>
        <dbReference type="SAM" id="MobiDB-lite"/>
    </source>
</evidence>
<feature type="short sequence motif" description="GXGXXG" evidence="3">
    <location>
        <begin position="24"/>
        <end position="29"/>
    </location>
</feature>
<keyword evidence="3 4" id="KW-0378">Hydrolase</keyword>
<feature type="region of interest" description="Disordered" evidence="5">
    <location>
        <begin position="381"/>
        <end position="407"/>
    </location>
</feature>
<accession>A0AAD3NL45</accession>
<proteinExistence type="inferred from homology"/>
<evidence type="ECO:0000256" key="2">
    <source>
        <dbReference type="ARBA" id="ARBA00023098"/>
    </source>
</evidence>
<comment type="domain">
    <text evidence="4">The nitrogen atoms of the two glycine residues in the GGXR motif define the oxyanion hole, and stabilize the oxyanion that forms during the nucleophilic attack by the catalytic serine during substrate cleavage.</text>
</comment>
<organism evidence="7 8">
    <name type="scientific">Cryptomeria japonica</name>
    <name type="common">Japanese cedar</name>
    <name type="synonym">Cupressus japonica</name>
    <dbReference type="NCBI Taxonomy" id="3369"/>
    <lineage>
        <taxon>Eukaryota</taxon>
        <taxon>Viridiplantae</taxon>
        <taxon>Streptophyta</taxon>
        <taxon>Embryophyta</taxon>
        <taxon>Tracheophyta</taxon>
        <taxon>Spermatophyta</taxon>
        <taxon>Pinopsida</taxon>
        <taxon>Pinidae</taxon>
        <taxon>Conifers II</taxon>
        <taxon>Cupressales</taxon>
        <taxon>Cupressaceae</taxon>
        <taxon>Cryptomeria</taxon>
    </lineage>
</organism>
<dbReference type="Pfam" id="PF01734">
    <property type="entry name" value="Patatin"/>
    <property type="match status" value="1"/>
</dbReference>
<dbReference type="AlphaFoldDB" id="A0AAD3NL45"/>
<dbReference type="GO" id="GO:0016042">
    <property type="term" value="P:lipid catabolic process"/>
    <property type="evidence" value="ECO:0007669"/>
    <property type="project" value="UniProtKB-UniRule"/>
</dbReference>
<dbReference type="SUPFAM" id="SSF52151">
    <property type="entry name" value="FabD/lysophospholipase-like"/>
    <property type="match status" value="1"/>
</dbReference>
<comment type="similarity">
    <text evidence="1 4">Belongs to the patatin family.</text>
</comment>
<dbReference type="PANTHER" id="PTHR32176:SF120">
    <property type="entry name" value="PATATIN"/>
    <property type="match status" value="1"/>
</dbReference>
<keyword evidence="3 4" id="KW-0442">Lipid degradation</keyword>
<feature type="compositionally biased region" description="Basic and acidic residues" evidence="5">
    <location>
        <begin position="381"/>
        <end position="391"/>
    </location>
</feature>
<feature type="active site" description="Nucleophile" evidence="3">
    <location>
        <position position="64"/>
    </location>
</feature>
<dbReference type="EC" id="3.1.1.-" evidence="4"/>
<evidence type="ECO:0000313" key="7">
    <source>
        <dbReference type="EMBL" id="GLJ57500.1"/>
    </source>
</evidence>
<dbReference type="PROSITE" id="PS51635">
    <property type="entry name" value="PNPLA"/>
    <property type="match status" value="1"/>
</dbReference>
<evidence type="ECO:0000256" key="3">
    <source>
        <dbReference type="PROSITE-ProRule" id="PRU01161"/>
    </source>
</evidence>
<keyword evidence="2 3" id="KW-0443">Lipid metabolism</keyword>
<evidence type="ECO:0000256" key="1">
    <source>
        <dbReference type="ARBA" id="ARBA00010240"/>
    </source>
</evidence>
<dbReference type="Gene3D" id="3.40.1090.10">
    <property type="entry name" value="Cytosolic phospholipase A2 catalytic domain"/>
    <property type="match status" value="1"/>
</dbReference>
<dbReference type="PANTHER" id="PTHR32176">
    <property type="entry name" value="XYLOSE ISOMERASE"/>
    <property type="match status" value="1"/>
</dbReference>
<protein>
    <recommendedName>
        <fullName evidence="4">Patatin</fullName>
        <ecNumber evidence="4">3.1.1.-</ecNumber>
    </recommendedName>
</protein>
<name>A0AAD3NL45_CRYJA</name>
<feature type="short sequence motif" description="DGA/G" evidence="3">
    <location>
        <begin position="212"/>
        <end position="214"/>
    </location>
</feature>
<evidence type="ECO:0000256" key="4">
    <source>
        <dbReference type="RuleBase" id="RU361262"/>
    </source>
</evidence>
<dbReference type="Proteomes" id="UP001234787">
    <property type="component" value="Unassembled WGS sequence"/>
</dbReference>
<dbReference type="InterPro" id="IPR002641">
    <property type="entry name" value="PNPLA_dom"/>
</dbReference>
<feature type="short sequence motif" description="GXSXG" evidence="3">
    <location>
        <begin position="62"/>
        <end position="66"/>
    </location>
</feature>
<reference evidence="7" key="1">
    <citation type="submission" date="2022-12" db="EMBL/GenBank/DDBJ databases">
        <title>Chromosome-Level Genome Assembly of Japanese Cedar (Cryptomeriajaponica D. Don).</title>
        <authorList>
            <person name="Fujino T."/>
            <person name="Yamaguchi K."/>
            <person name="Yokoyama T."/>
            <person name="Hamanaka T."/>
            <person name="Harazono Y."/>
            <person name="Kamada H."/>
            <person name="Kobayashi W."/>
            <person name="Ujino-Ihara T."/>
            <person name="Uchiyama K."/>
            <person name="Matsumoto A."/>
            <person name="Izuno A."/>
            <person name="Tsumura Y."/>
            <person name="Toyoda A."/>
            <person name="Shigenobu S."/>
            <person name="Moriguchi Y."/>
            <person name="Ueno S."/>
            <person name="Kasahara M."/>
        </authorList>
    </citation>
    <scope>NUCLEOTIDE SEQUENCE</scope>
</reference>
<sequence>MSNQELLPIDVSGDVGARILSVDGGGVRGLIPVQLLKFLEKQLQKLDGEDARLADYFNIMAGTSTGGLITTMLATADLNDHKHNRPFSTQKIEDFYLKNASLIFPQPSKWNIFHGIFGPKYNGKHLVDILEQEKFHERRLCDTATNLVIPTFDIKTQFPTIFASHEAKVDPLKNPHLMDVCLSTTAAPTYFPSHQFTTNSSDGKTQVFNLVDGGVAANNPTLIAMNLVTRAVHQDTRIVDKKEHLDHFIVLSLGTGLEEGIEWDAKKAATWGSLKWITHDGRTPLIESIMNASSDMVNIHTALMLHHVKENYLRIQEWQLKGSEAKMDLSTDENLRNLVKKGQELLDKPVRSLNLETGRPETVKNDCTNRMALTKMAERLSKEKKLRDKRSASSALSMNGHSVGINI</sequence>
<evidence type="ECO:0000259" key="6">
    <source>
        <dbReference type="PROSITE" id="PS51635"/>
    </source>
</evidence>
<dbReference type="InterPro" id="IPR016035">
    <property type="entry name" value="Acyl_Trfase/lysoPLipase"/>
</dbReference>
<dbReference type="GO" id="GO:0004620">
    <property type="term" value="F:phospholipase activity"/>
    <property type="evidence" value="ECO:0007669"/>
    <property type="project" value="TreeGrafter"/>
</dbReference>
<comment type="function">
    <text evidence="4">Lipolytic acyl hydrolase (LAH).</text>
</comment>
<gene>
    <name evidence="7" type="ORF">SUGI_1337000</name>
</gene>
<dbReference type="GO" id="GO:0047372">
    <property type="term" value="F:monoacylglycerol lipase activity"/>
    <property type="evidence" value="ECO:0007669"/>
    <property type="project" value="TreeGrafter"/>
</dbReference>
<feature type="active site" description="Proton acceptor" evidence="3">
    <location>
        <position position="212"/>
    </location>
</feature>
<keyword evidence="8" id="KW-1185">Reference proteome</keyword>